<dbReference type="RefSeq" id="WP_008790708.1">
    <property type="nucleotide sequence ID" value="NZ_AKCB01000001.1"/>
</dbReference>
<dbReference type="PROSITE" id="PS51186">
    <property type="entry name" value="GNAT"/>
    <property type="match status" value="1"/>
</dbReference>
<dbReference type="GeneID" id="78229694"/>
<dbReference type="InterPro" id="IPR000182">
    <property type="entry name" value="GNAT_dom"/>
</dbReference>
<dbReference type="InterPro" id="IPR016181">
    <property type="entry name" value="Acyl_CoA_acyltransferase"/>
</dbReference>
<dbReference type="HOGENOM" id="CLU_013985_3_1_9"/>
<gene>
    <name evidence="2" type="ORF">HMPREF9488_03626</name>
</gene>
<dbReference type="PANTHER" id="PTHR43792:SF1">
    <property type="entry name" value="N-ACETYLTRANSFERASE DOMAIN-CONTAINING PROTEIN"/>
    <property type="match status" value="1"/>
</dbReference>
<dbReference type="Proteomes" id="UP000003157">
    <property type="component" value="Unassembled WGS sequence"/>
</dbReference>
<evidence type="ECO:0000313" key="2">
    <source>
        <dbReference type="EMBL" id="EFW03147.1"/>
    </source>
</evidence>
<dbReference type="SUPFAM" id="SSF55729">
    <property type="entry name" value="Acyl-CoA N-acyltransferases (Nat)"/>
    <property type="match status" value="1"/>
</dbReference>
<dbReference type="EMBL" id="ADKX01000051">
    <property type="protein sequence ID" value="EFW03147.1"/>
    <property type="molecule type" value="Genomic_DNA"/>
</dbReference>
<dbReference type="CDD" id="cd04301">
    <property type="entry name" value="NAT_SF"/>
    <property type="match status" value="1"/>
</dbReference>
<sequence length="175" mass="20296">MDRDFFLTTNRIGFSEWEKDDIKLAELLWGDPDVTRFICASGKFSTNDIRTRLEKEIKNKSMYNIQYWPIFKLDSNELIGCCGLKPYSKGKYEIGFHLRPKFWGQGYAMEAAKTVINYAFTVLKAEELFAGHNPNNIASSKLLLKLGFSYIGDEFYEPTGLYHPSYELKKNTLMK</sequence>
<dbReference type="InterPro" id="IPR051531">
    <property type="entry name" value="N-acetyltransferase"/>
</dbReference>
<dbReference type="eggNOG" id="COG1670">
    <property type="taxonomic scope" value="Bacteria"/>
</dbReference>
<accession>E7GFT3</accession>
<keyword evidence="3" id="KW-1185">Reference proteome</keyword>
<comment type="caution">
    <text evidence="2">The sequence shown here is derived from an EMBL/GenBank/DDBJ whole genome shotgun (WGS) entry which is preliminary data.</text>
</comment>
<organism evidence="2 3">
    <name type="scientific">Coprobacillus cateniformis</name>
    <dbReference type="NCBI Taxonomy" id="100884"/>
    <lineage>
        <taxon>Bacteria</taxon>
        <taxon>Bacillati</taxon>
        <taxon>Bacillota</taxon>
        <taxon>Erysipelotrichia</taxon>
        <taxon>Erysipelotrichales</taxon>
        <taxon>Coprobacillaceae</taxon>
        <taxon>Coprobacillus</taxon>
    </lineage>
</organism>
<dbReference type="GO" id="GO:0016747">
    <property type="term" value="F:acyltransferase activity, transferring groups other than amino-acyl groups"/>
    <property type="evidence" value="ECO:0007669"/>
    <property type="project" value="InterPro"/>
</dbReference>
<protein>
    <recommendedName>
        <fullName evidence="1">N-acetyltransferase domain-containing protein</fullName>
    </recommendedName>
</protein>
<dbReference type="Pfam" id="PF13302">
    <property type="entry name" value="Acetyltransf_3"/>
    <property type="match status" value="1"/>
</dbReference>
<proteinExistence type="predicted"/>
<reference evidence="2 3" key="1">
    <citation type="submission" date="2010-12" db="EMBL/GenBank/DDBJ databases">
        <title>The Genome Sequence of Coprobacillus sp. strain 29_1.</title>
        <authorList>
            <consortium name="The Broad Institute Genome Sequencing Platform"/>
            <person name="Earl A."/>
            <person name="Ward D."/>
            <person name="Feldgarden M."/>
            <person name="Gevers D."/>
            <person name="Daigneault M."/>
            <person name="Sibley C.D."/>
            <person name="White A."/>
            <person name="Strauss J."/>
            <person name="Allen-Vercoe E."/>
            <person name="Young S.K."/>
            <person name="Zeng Q."/>
            <person name="Gargeya S."/>
            <person name="Fitzgerald M."/>
            <person name="Haas B."/>
            <person name="Abouelleil A."/>
            <person name="Alvarado L."/>
            <person name="Arachchi H.M."/>
            <person name="Berlin A."/>
            <person name="Brown A."/>
            <person name="Chapman S.B."/>
            <person name="Chen Z."/>
            <person name="Dunbar C."/>
            <person name="Freedman E."/>
            <person name="Gearin G."/>
            <person name="Gellesch M."/>
            <person name="Goldberg J."/>
            <person name="Griggs A."/>
            <person name="Gujja S."/>
            <person name="Heilman E."/>
            <person name="Heiman D."/>
            <person name="Howarth C."/>
            <person name="Larson L."/>
            <person name="Lui A."/>
            <person name="MacDonald P.J.P."/>
            <person name="Mehta T."/>
            <person name="Montmayeur A."/>
            <person name="Murphy C."/>
            <person name="Neiman D."/>
            <person name="Pearson M."/>
            <person name="Priest M."/>
            <person name="Roberts A."/>
            <person name="Saif S."/>
            <person name="Shea T."/>
            <person name="Shenoy N."/>
            <person name="Sisk P."/>
            <person name="Stolte C."/>
            <person name="Sykes S."/>
            <person name="White J."/>
            <person name="Yandava C."/>
            <person name="Nusbaum C."/>
            <person name="Birren B."/>
        </authorList>
    </citation>
    <scope>NUCLEOTIDE SEQUENCE [LARGE SCALE GENOMIC DNA]</scope>
    <source>
        <strain evidence="2 3">29_1</strain>
    </source>
</reference>
<dbReference type="OrthoDB" id="9798081at2"/>
<dbReference type="STRING" id="100884.GCA_000269565_01832"/>
<evidence type="ECO:0000259" key="1">
    <source>
        <dbReference type="PROSITE" id="PS51186"/>
    </source>
</evidence>
<dbReference type="AlphaFoldDB" id="E7GFT3"/>
<evidence type="ECO:0000313" key="3">
    <source>
        <dbReference type="Proteomes" id="UP000003157"/>
    </source>
</evidence>
<name>E7GFT3_9FIRM</name>
<dbReference type="PANTHER" id="PTHR43792">
    <property type="entry name" value="GNAT FAMILY, PUTATIVE (AFU_ORTHOLOGUE AFUA_3G00765)-RELATED-RELATED"/>
    <property type="match status" value="1"/>
</dbReference>
<feature type="domain" description="N-acetyltransferase" evidence="1">
    <location>
        <begin position="12"/>
        <end position="173"/>
    </location>
</feature>
<dbReference type="Gene3D" id="3.40.630.30">
    <property type="match status" value="1"/>
</dbReference>